<keyword evidence="3" id="KW-1185">Reference proteome</keyword>
<feature type="transmembrane region" description="Helical" evidence="2">
    <location>
        <begin position="101"/>
        <end position="123"/>
    </location>
</feature>
<keyword evidence="2" id="KW-0472">Membrane</keyword>
<keyword evidence="2" id="KW-1133">Transmembrane helix</keyword>
<accession>A0A914D506</accession>
<evidence type="ECO:0000256" key="1">
    <source>
        <dbReference type="SAM" id="MobiDB-lite"/>
    </source>
</evidence>
<keyword evidence="2" id="KW-0812">Transmembrane</keyword>
<protein>
    <submittedName>
        <fullName evidence="4">Uncharacterized protein</fullName>
    </submittedName>
</protein>
<dbReference type="Proteomes" id="UP000887540">
    <property type="component" value="Unplaced"/>
</dbReference>
<name>A0A914D506_9BILA</name>
<feature type="region of interest" description="Disordered" evidence="1">
    <location>
        <begin position="72"/>
        <end position="91"/>
    </location>
</feature>
<reference evidence="4" key="1">
    <citation type="submission" date="2022-11" db="UniProtKB">
        <authorList>
            <consortium name="WormBaseParasite"/>
        </authorList>
    </citation>
    <scope>IDENTIFICATION</scope>
</reference>
<dbReference type="WBParaSite" id="ACRNAN_scaffold1907.g15673.t1">
    <property type="protein sequence ID" value="ACRNAN_scaffold1907.g15673.t1"/>
    <property type="gene ID" value="ACRNAN_scaffold1907.g15673"/>
</dbReference>
<evidence type="ECO:0000313" key="3">
    <source>
        <dbReference type="Proteomes" id="UP000887540"/>
    </source>
</evidence>
<dbReference type="AlphaFoldDB" id="A0A914D506"/>
<sequence length="126" mass="13960">MLVACLAFGSAAVIRISTIDENSSTHVSKKLQKPIDETLLKEILLELAGNDKMVKYADDKDEDSKSRVIRAADSGEELSHSRRSSGCGEESGWSIKKIKRVIVLGLCILLFISCCGMCLYLRVEYF</sequence>
<proteinExistence type="predicted"/>
<organism evidence="3 4">
    <name type="scientific">Acrobeloides nanus</name>
    <dbReference type="NCBI Taxonomy" id="290746"/>
    <lineage>
        <taxon>Eukaryota</taxon>
        <taxon>Metazoa</taxon>
        <taxon>Ecdysozoa</taxon>
        <taxon>Nematoda</taxon>
        <taxon>Chromadorea</taxon>
        <taxon>Rhabditida</taxon>
        <taxon>Tylenchina</taxon>
        <taxon>Cephalobomorpha</taxon>
        <taxon>Cephaloboidea</taxon>
        <taxon>Cephalobidae</taxon>
        <taxon>Acrobeloides</taxon>
    </lineage>
</organism>
<evidence type="ECO:0000313" key="4">
    <source>
        <dbReference type="WBParaSite" id="ACRNAN_scaffold1907.g15673.t1"/>
    </source>
</evidence>
<evidence type="ECO:0000256" key="2">
    <source>
        <dbReference type="SAM" id="Phobius"/>
    </source>
</evidence>